<proteinExistence type="predicted"/>
<dbReference type="EMBL" id="WPCU01000003">
    <property type="protein sequence ID" value="MVA74852.1"/>
    <property type="molecule type" value="Genomic_DNA"/>
</dbReference>
<reference evidence="2 3" key="1">
    <citation type="submission" date="2019-12" db="EMBL/GenBank/DDBJ databases">
        <title>Auraticoccus cholistani sp. nov., an actinomycete isolated from soil of Cholistan desert.</title>
        <authorList>
            <person name="Cheema M.T."/>
        </authorList>
    </citation>
    <scope>NUCLEOTIDE SEQUENCE [LARGE SCALE GENOMIC DNA]</scope>
    <source>
        <strain evidence="2 3">F435</strain>
    </source>
</reference>
<keyword evidence="3" id="KW-1185">Reference proteome</keyword>
<dbReference type="Proteomes" id="UP000435304">
    <property type="component" value="Unassembled WGS sequence"/>
</dbReference>
<feature type="transmembrane region" description="Helical" evidence="1">
    <location>
        <begin position="6"/>
        <end position="24"/>
    </location>
</feature>
<accession>A0A6A9UT50</accession>
<feature type="transmembrane region" description="Helical" evidence="1">
    <location>
        <begin position="151"/>
        <end position="171"/>
    </location>
</feature>
<sequence>MVTDPLALVLLSALFALTGGWFAVQTLRPSRWPERLDHGLHLLMSLAMLTMAWTHGSSVPVWPQLVLFALSSLWFLGRALWSPGQPLWSPGRTGHAATSATEDASVAWLPWFHVVMTLAMVWMLAVEPPEGGSAHDHTAARLGLVPELTGLGLVALLLAGTALSVSAAVHARASRAPHHRPGGFDVSHTVMGVGMLAMTAPALLG</sequence>
<name>A0A6A9UT50_9ACTN</name>
<evidence type="ECO:0000313" key="3">
    <source>
        <dbReference type="Proteomes" id="UP000435304"/>
    </source>
</evidence>
<evidence type="ECO:0000313" key="2">
    <source>
        <dbReference type="EMBL" id="MVA74852.1"/>
    </source>
</evidence>
<keyword evidence="1" id="KW-0472">Membrane</keyword>
<comment type="caution">
    <text evidence="2">The sequence shown here is derived from an EMBL/GenBank/DDBJ whole genome shotgun (WGS) entry which is preliminary data.</text>
</comment>
<dbReference type="AlphaFoldDB" id="A0A6A9UT50"/>
<gene>
    <name evidence="2" type="ORF">GC722_02220</name>
</gene>
<dbReference type="RefSeq" id="WP_156607510.1">
    <property type="nucleotide sequence ID" value="NZ_WPCU01000003.1"/>
</dbReference>
<feature type="transmembrane region" description="Helical" evidence="1">
    <location>
        <begin position="36"/>
        <end position="55"/>
    </location>
</feature>
<protein>
    <submittedName>
        <fullName evidence="2">DUF5134 domain-containing protein</fullName>
    </submittedName>
</protein>
<keyword evidence="1" id="KW-1133">Transmembrane helix</keyword>
<evidence type="ECO:0000256" key="1">
    <source>
        <dbReference type="SAM" id="Phobius"/>
    </source>
</evidence>
<feature type="transmembrane region" description="Helical" evidence="1">
    <location>
        <begin position="106"/>
        <end position="125"/>
    </location>
</feature>
<dbReference type="InterPro" id="IPR033458">
    <property type="entry name" value="DUF5134"/>
</dbReference>
<feature type="transmembrane region" description="Helical" evidence="1">
    <location>
        <begin position="61"/>
        <end position="81"/>
    </location>
</feature>
<dbReference type="Pfam" id="PF17197">
    <property type="entry name" value="DUF5134"/>
    <property type="match status" value="1"/>
</dbReference>
<keyword evidence="1" id="KW-0812">Transmembrane</keyword>
<organism evidence="2 3">
    <name type="scientific">Auraticoccus cholistanensis</name>
    <dbReference type="NCBI Taxonomy" id="2656650"/>
    <lineage>
        <taxon>Bacteria</taxon>
        <taxon>Bacillati</taxon>
        <taxon>Actinomycetota</taxon>
        <taxon>Actinomycetes</taxon>
        <taxon>Propionibacteriales</taxon>
        <taxon>Propionibacteriaceae</taxon>
        <taxon>Auraticoccus</taxon>
    </lineage>
</organism>